<evidence type="ECO:0000313" key="2">
    <source>
        <dbReference type="EMBL" id="KAH9364304.1"/>
    </source>
</evidence>
<sequence length="129" mass="14031">MNQHGHATCFQTLPKIQAFVFSPDLSFGDTAVITCAVKKGSQGPHSLAWLKDSLTLTGSHRVSVARQSDIVSTLTLRDIEPDDVGNYTCVARNARGSQDAFTAVLTVSGTEVTTNSYFMVEYNLFLVSR</sequence>
<dbReference type="SMART" id="SM00409">
    <property type="entry name" value="IG"/>
    <property type="match status" value="1"/>
</dbReference>
<dbReference type="SMART" id="SM00408">
    <property type="entry name" value="IGc2"/>
    <property type="match status" value="1"/>
</dbReference>
<organism evidence="2 3">
    <name type="scientific">Haemaphysalis longicornis</name>
    <name type="common">Bush tick</name>
    <dbReference type="NCBI Taxonomy" id="44386"/>
    <lineage>
        <taxon>Eukaryota</taxon>
        <taxon>Metazoa</taxon>
        <taxon>Ecdysozoa</taxon>
        <taxon>Arthropoda</taxon>
        <taxon>Chelicerata</taxon>
        <taxon>Arachnida</taxon>
        <taxon>Acari</taxon>
        <taxon>Parasitiformes</taxon>
        <taxon>Ixodida</taxon>
        <taxon>Ixodoidea</taxon>
        <taxon>Ixodidae</taxon>
        <taxon>Haemaphysalinae</taxon>
        <taxon>Haemaphysalis</taxon>
    </lineage>
</organism>
<keyword evidence="3" id="KW-1185">Reference proteome</keyword>
<comment type="caution">
    <text evidence="2">The sequence shown here is derived from an EMBL/GenBank/DDBJ whole genome shotgun (WGS) entry which is preliminary data.</text>
</comment>
<dbReference type="EMBL" id="JABSTR010000002">
    <property type="protein sequence ID" value="KAH9364304.1"/>
    <property type="molecule type" value="Genomic_DNA"/>
</dbReference>
<dbReference type="PROSITE" id="PS50835">
    <property type="entry name" value="IG_LIKE"/>
    <property type="match status" value="1"/>
</dbReference>
<dbReference type="OMA" id="SITCAIM"/>
<dbReference type="FunFam" id="2.60.40.10:FF:000333">
    <property type="entry name" value="Down syndrome cell adhesion molecule"/>
    <property type="match status" value="1"/>
</dbReference>
<evidence type="ECO:0000313" key="3">
    <source>
        <dbReference type="Proteomes" id="UP000821853"/>
    </source>
</evidence>
<accession>A0A9J6FPC7</accession>
<dbReference type="InterPro" id="IPR013783">
    <property type="entry name" value="Ig-like_fold"/>
</dbReference>
<dbReference type="InterPro" id="IPR003598">
    <property type="entry name" value="Ig_sub2"/>
</dbReference>
<protein>
    <recommendedName>
        <fullName evidence="1">Ig-like domain-containing protein</fullName>
    </recommendedName>
</protein>
<dbReference type="InterPro" id="IPR007110">
    <property type="entry name" value="Ig-like_dom"/>
</dbReference>
<dbReference type="VEuPathDB" id="VectorBase:HLOH_051412"/>
<dbReference type="Proteomes" id="UP000821853">
    <property type="component" value="Chromosome 10"/>
</dbReference>
<dbReference type="InterPro" id="IPR003599">
    <property type="entry name" value="Ig_sub"/>
</dbReference>
<reference evidence="2 3" key="1">
    <citation type="journal article" date="2020" name="Cell">
        <title>Large-Scale Comparative Analyses of Tick Genomes Elucidate Their Genetic Diversity and Vector Capacities.</title>
        <authorList>
            <consortium name="Tick Genome and Microbiome Consortium (TIGMIC)"/>
            <person name="Jia N."/>
            <person name="Wang J."/>
            <person name="Shi W."/>
            <person name="Du L."/>
            <person name="Sun Y."/>
            <person name="Zhan W."/>
            <person name="Jiang J.F."/>
            <person name="Wang Q."/>
            <person name="Zhang B."/>
            <person name="Ji P."/>
            <person name="Bell-Sakyi L."/>
            <person name="Cui X.M."/>
            <person name="Yuan T.T."/>
            <person name="Jiang B.G."/>
            <person name="Yang W.F."/>
            <person name="Lam T.T."/>
            <person name="Chang Q.C."/>
            <person name="Ding S.J."/>
            <person name="Wang X.J."/>
            <person name="Zhu J.G."/>
            <person name="Ruan X.D."/>
            <person name="Zhao L."/>
            <person name="Wei J.T."/>
            <person name="Ye R.Z."/>
            <person name="Que T.C."/>
            <person name="Du C.H."/>
            <person name="Zhou Y.H."/>
            <person name="Cheng J.X."/>
            <person name="Dai P.F."/>
            <person name="Guo W.B."/>
            <person name="Han X.H."/>
            <person name="Huang E.J."/>
            <person name="Li L.F."/>
            <person name="Wei W."/>
            <person name="Gao Y.C."/>
            <person name="Liu J.Z."/>
            <person name="Shao H.Z."/>
            <person name="Wang X."/>
            <person name="Wang C.C."/>
            <person name="Yang T.C."/>
            <person name="Huo Q.B."/>
            <person name="Li W."/>
            <person name="Chen H.Y."/>
            <person name="Chen S.E."/>
            <person name="Zhou L.G."/>
            <person name="Ni X.B."/>
            <person name="Tian J.H."/>
            <person name="Sheng Y."/>
            <person name="Liu T."/>
            <person name="Pan Y.S."/>
            <person name="Xia L.Y."/>
            <person name="Li J."/>
            <person name="Zhao F."/>
            <person name="Cao W.C."/>
        </authorList>
    </citation>
    <scope>NUCLEOTIDE SEQUENCE [LARGE SCALE GENOMIC DNA]</scope>
    <source>
        <strain evidence="2">HaeL-2018</strain>
    </source>
</reference>
<dbReference type="AlphaFoldDB" id="A0A9J6FPC7"/>
<dbReference type="SUPFAM" id="SSF48726">
    <property type="entry name" value="Immunoglobulin"/>
    <property type="match status" value="1"/>
</dbReference>
<dbReference type="Gene3D" id="2.60.40.10">
    <property type="entry name" value="Immunoglobulins"/>
    <property type="match status" value="1"/>
</dbReference>
<proteinExistence type="predicted"/>
<gene>
    <name evidence="2" type="ORF">HPB48_008458</name>
</gene>
<dbReference type="InterPro" id="IPR036179">
    <property type="entry name" value="Ig-like_dom_sf"/>
</dbReference>
<dbReference type="InterPro" id="IPR013151">
    <property type="entry name" value="Immunoglobulin_dom"/>
</dbReference>
<dbReference type="Pfam" id="PF00047">
    <property type="entry name" value="ig"/>
    <property type="match status" value="1"/>
</dbReference>
<feature type="domain" description="Ig-like" evidence="1">
    <location>
        <begin position="14"/>
        <end position="108"/>
    </location>
</feature>
<evidence type="ECO:0000259" key="1">
    <source>
        <dbReference type="PROSITE" id="PS50835"/>
    </source>
</evidence>
<name>A0A9J6FPC7_HAELO</name>
<dbReference type="OrthoDB" id="6435434at2759"/>